<dbReference type="OrthoDB" id="8450448at2"/>
<gene>
    <name evidence="3" type="ORF">BAE39_20855</name>
</gene>
<evidence type="ECO:0000313" key="3">
    <source>
        <dbReference type="EMBL" id="OBP72970.1"/>
    </source>
</evidence>
<dbReference type="Proteomes" id="UP000093748">
    <property type="component" value="Unassembled WGS sequence"/>
</dbReference>
<keyword evidence="2" id="KW-0812">Transmembrane</keyword>
<keyword evidence="2" id="KW-1133">Transmembrane helix</keyword>
<feature type="region of interest" description="Disordered" evidence="1">
    <location>
        <begin position="245"/>
        <end position="295"/>
    </location>
</feature>
<comment type="caution">
    <text evidence="3">The sequence shown here is derived from an EMBL/GenBank/DDBJ whole genome shotgun (WGS) entry which is preliminary data.</text>
</comment>
<dbReference type="RefSeq" id="WP_032929985.1">
    <property type="nucleotide sequence ID" value="NZ_LZTH01000016.1"/>
</dbReference>
<feature type="transmembrane region" description="Helical" evidence="2">
    <location>
        <begin position="318"/>
        <end position="334"/>
    </location>
</feature>
<feature type="compositionally biased region" description="Basic and acidic residues" evidence="1">
    <location>
        <begin position="251"/>
        <end position="263"/>
    </location>
</feature>
<evidence type="ECO:0000256" key="1">
    <source>
        <dbReference type="SAM" id="MobiDB-lite"/>
    </source>
</evidence>
<name>A0A1A5J8G2_RHILI</name>
<accession>A0A1A5J8G2</accession>
<dbReference type="GeneID" id="66684465"/>
<protein>
    <submittedName>
        <fullName evidence="3">Uncharacterized protein</fullName>
    </submittedName>
</protein>
<evidence type="ECO:0000256" key="2">
    <source>
        <dbReference type="SAM" id="Phobius"/>
    </source>
</evidence>
<sequence>MEYNIDRRVVLNQDSEFKNLYEWSLQELDADGKKVGRDQIPWALTLSFTASELTLGDTLAIKPDYQDDSDDAKMAVQEKQVIFAKLHPTDRGRFARATSYSMFGADRVISNFQLHIMPLTHGDEQERCIAWGVVSYTAEIDFLEETVGDSMGFYLIVRPETFARYAEKVASSAVDHVVLQVGRVAGFYSDWSPSIFADEVKVLADYRDQKIEIPTNCEISPPRLGEVIQAELSFNRVTKLGNARLESSDIPEDRPERNPEEHTGGSGEAKASKEAEADPIYNKTSPQERIDGAQPAEPDLRLAVADDRTVNLLSSMRVAAWIIVGLLVLILVNWRL</sequence>
<reference evidence="4" key="1">
    <citation type="submission" date="2016-06" db="EMBL/GenBank/DDBJ databases">
        <title>NZP2037 Pacbio-Illumina hybrid assembly.</title>
        <authorList>
            <person name="Ramsay J.P."/>
        </authorList>
    </citation>
    <scope>NUCLEOTIDE SEQUENCE [LARGE SCALE GENOMIC DNA]</scope>
    <source>
        <strain evidence="4">R7ANS::ICEMlSym2042</strain>
    </source>
</reference>
<proteinExistence type="predicted"/>
<dbReference type="AlphaFoldDB" id="A0A1A5J8G2"/>
<evidence type="ECO:0000313" key="4">
    <source>
        <dbReference type="Proteomes" id="UP000093748"/>
    </source>
</evidence>
<dbReference type="EMBL" id="LZTJ01000031">
    <property type="protein sequence ID" value="OBP72970.1"/>
    <property type="molecule type" value="Genomic_DNA"/>
</dbReference>
<keyword evidence="2" id="KW-0472">Membrane</keyword>
<organism evidence="3 4">
    <name type="scientific">Rhizobium loti</name>
    <name type="common">Mesorhizobium loti</name>
    <dbReference type="NCBI Taxonomy" id="381"/>
    <lineage>
        <taxon>Bacteria</taxon>
        <taxon>Pseudomonadati</taxon>
        <taxon>Pseudomonadota</taxon>
        <taxon>Alphaproteobacteria</taxon>
        <taxon>Hyphomicrobiales</taxon>
        <taxon>Phyllobacteriaceae</taxon>
        <taxon>Mesorhizobium</taxon>
    </lineage>
</organism>